<dbReference type="Pfam" id="PF13577">
    <property type="entry name" value="SnoaL_4"/>
    <property type="match status" value="1"/>
</dbReference>
<comment type="caution">
    <text evidence="2">The sequence shown here is derived from an EMBL/GenBank/DDBJ whole genome shotgun (WGS) entry which is preliminary data.</text>
</comment>
<evidence type="ECO:0000259" key="1">
    <source>
        <dbReference type="Pfam" id="PF13577"/>
    </source>
</evidence>
<dbReference type="SUPFAM" id="SSF54427">
    <property type="entry name" value="NTF2-like"/>
    <property type="match status" value="1"/>
</dbReference>
<dbReference type="InterPro" id="IPR032710">
    <property type="entry name" value="NTF2-like_dom_sf"/>
</dbReference>
<keyword evidence="3" id="KW-1185">Reference proteome</keyword>
<proteinExistence type="predicted"/>
<dbReference type="Gene3D" id="3.10.450.50">
    <property type="match status" value="1"/>
</dbReference>
<name>A0ABX1RF89_9PSEU</name>
<sequence length="148" mass="16935">MSEENLYRRLVDVEEIKQLKARYFRLLDTKDWDAWRGLFTADARIEAGGVAMALDEFVTVTRRWIEDASTVHTGGMPEIVITGPDTATGIWAMHDLLRFPEDGGEPRGMDGYGHYHEQYRRVDGRWHIEAMTLTRLRVDLLSGGVPDV</sequence>
<dbReference type="RefSeq" id="WP_169396099.1">
    <property type="nucleotide sequence ID" value="NZ_JAAXKY010000034.1"/>
</dbReference>
<dbReference type="EMBL" id="JAAXKY010000034">
    <property type="protein sequence ID" value="NMH78025.1"/>
    <property type="molecule type" value="Genomic_DNA"/>
</dbReference>
<dbReference type="Proteomes" id="UP001296706">
    <property type="component" value="Unassembled WGS sequence"/>
</dbReference>
<gene>
    <name evidence="2" type="ORF">HF577_13145</name>
</gene>
<accession>A0ABX1RF89</accession>
<protein>
    <submittedName>
        <fullName evidence="2">Nuclear transport factor 2 family protein</fullName>
    </submittedName>
</protein>
<organism evidence="2 3">
    <name type="scientific">Pseudonocardia xinjiangensis</name>
    <dbReference type="NCBI Taxonomy" id="75289"/>
    <lineage>
        <taxon>Bacteria</taxon>
        <taxon>Bacillati</taxon>
        <taxon>Actinomycetota</taxon>
        <taxon>Actinomycetes</taxon>
        <taxon>Pseudonocardiales</taxon>
        <taxon>Pseudonocardiaceae</taxon>
        <taxon>Pseudonocardia</taxon>
    </lineage>
</organism>
<reference evidence="2 3" key="1">
    <citation type="submission" date="2020-04" db="EMBL/GenBank/DDBJ databases">
        <authorList>
            <person name="Klaysubun C."/>
            <person name="Duangmal K."/>
            <person name="Lipun K."/>
        </authorList>
    </citation>
    <scope>NUCLEOTIDE SEQUENCE [LARGE SCALE GENOMIC DNA]</scope>
    <source>
        <strain evidence="2 3">JCM 11839</strain>
    </source>
</reference>
<feature type="domain" description="SnoaL-like" evidence="1">
    <location>
        <begin position="8"/>
        <end position="131"/>
    </location>
</feature>
<evidence type="ECO:0000313" key="3">
    <source>
        <dbReference type="Proteomes" id="UP001296706"/>
    </source>
</evidence>
<dbReference type="InterPro" id="IPR037401">
    <property type="entry name" value="SnoaL-like"/>
</dbReference>
<evidence type="ECO:0000313" key="2">
    <source>
        <dbReference type="EMBL" id="NMH78025.1"/>
    </source>
</evidence>